<evidence type="ECO:0000256" key="1">
    <source>
        <dbReference type="ARBA" id="ARBA00011043"/>
    </source>
</evidence>
<reference evidence="9 10" key="1">
    <citation type="journal article" date="2024" name="IMA Fungus">
        <title>IMA Genome - F19 : A genome assembly and annotation guide to empower mycologists, including annotated draft genome sequences of Ceratocystis pirilliformis, Diaporthe australafricana, Fusarium ophioides, Paecilomyces lecythidis, and Sporothrix stenoceras.</title>
        <authorList>
            <person name="Aylward J."/>
            <person name="Wilson A.M."/>
            <person name="Visagie C.M."/>
            <person name="Spraker J."/>
            <person name="Barnes I."/>
            <person name="Buitendag C."/>
            <person name="Ceriani C."/>
            <person name="Del Mar Angel L."/>
            <person name="du Plessis D."/>
            <person name="Fuchs T."/>
            <person name="Gasser K."/>
            <person name="Kramer D."/>
            <person name="Li W."/>
            <person name="Munsamy K."/>
            <person name="Piso A."/>
            <person name="Price J.L."/>
            <person name="Sonnekus B."/>
            <person name="Thomas C."/>
            <person name="van der Nest A."/>
            <person name="van Dijk A."/>
            <person name="van Heerden A."/>
            <person name="van Vuuren N."/>
            <person name="Yilmaz N."/>
            <person name="Duong T.A."/>
            <person name="van der Merwe N.A."/>
            <person name="Wingfield M.J."/>
            <person name="Wingfield B.D."/>
        </authorList>
    </citation>
    <scope>NUCLEOTIDE SEQUENCE [LARGE SCALE GENOMIC DNA]</scope>
    <source>
        <strain evidence="9 10">CMW 5346</strain>
    </source>
</reference>
<dbReference type="EMBL" id="JAWCUI010000065">
    <property type="protein sequence ID" value="KAL1890144.1"/>
    <property type="molecule type" value="Genomic_DNA"/>
</dbReference>
<dbReference type="InterPro" id="IPR005225">
    <property type="entry name" value="Small_GTP-bd"/>
</dbReference>
<feature type="domain" description="MnmE helical" evidence="8">
    <location>
        <begin position="97"/>
        <end position="497"/>
    </location>
</feature>
<comment type="similarity">
    <text evidence="1">Belongs to the TRAFAC class TrmE-Era-EngA-EngB-Septin-like GTPase superfamily. TrmE GTPase family.</text>
</comment>
<dbReference type="InterPro" id="IPR004520">
    <property type="entry name" value="GTPase_MnmE"/>
</dbReference>
<dbReference type="CDD" id="cd14858">
    <property type="entry name" value="TrmE_N"/>
    <property type="match status" value="1"/>
</dbReference>
<evidence type="ECO:0000256" key="5">
    <source>
        <dbReference type="SAM" id="MobiDB-lite"/>
    </source>
</evidence>
<evidence type="ECO:0000256" key="3">
    <source>
        <dbReference type="ARBA" id="ARBA00022741"/>
    </source>
</evidence>
<organism evidence="9 10">
    <name type="scientific">Sporothrix stenoceras</name>
    <dbReference type="NCBI Taxonomy" id="5173"/>
    <lineage>
        <taxon>Eukaryota</taxon>
        <taxon>Fungi</taxon>
        <taxon>Dikarya</taxon>
        <taxon>Ascomycota</taxon>
        <taxon>Pezizomycotina</taxon>
        <taxon>Sordariomycetes</taxon>
        <taxon>Sordariomycetidae</taxon>
        <taxon>Ophiostomatales</taxon>
        <taxon>Ophiostomataceae</taxon>
        <taxon>Sporothrix</taxon>
    </lineage>
</organism>
<keyword evidence="2" id="KW-0819">tRNA processing</keyword>
<evidence type="ECO:0000256" key="2">
    <source>
        <dbReference type="ARBA" id="ARBA00022694"/>
    </source>
</evidence>
<protein>
    <submittedName>
        <fullName evidence="9">Mitochondrial splicing system protein</fullName>
    </submittedName>
</protein>
<dbReference type="InterPro" id="IPR027368">
    <property type="entry name" value="MnmE_dom2"/>
</dbReference>
<evidence type="ECO:0000259" key="6">
    <source>
        <dbReference type="Pfam" id="PF01926"/>
    </source>
</evidence>
<keyword evidence="10" id="KW-1185">Reference proteome</keyword>
<dbReference type="Gene3D" id="1.20.120.430">
    <property type="entry name" value="tRNA modification GTPase MnmE domain 2"/>
    <property type="match status" value="1"/>
</dbReference>
<dbReference type="InterPro" id="IPR027266">
    <property type="entry name" value="TrmE/GcvT-like"/>
</dbReference>
<sequence>MMPPSTPCHPPRPRYASVRTLYDPTSSPTDGNNILDRAAVVLYFPGPKSVTGEDVLELHVHGGPATVRAVLNAIPNARYAEPGEFTRRAFLNNRLDLAQVEALGDTLDAATEHQRRIAVRGSSGLLGKTYEGWRAQLLAARAEIEALIDFSEDQHFDESPRELLGNVAREVTLLQRRVIAHERAADRSSLLRHGIRIALVGPANAGKSSLMNLVVGREASIVSHEAGTTRDVVEASLDIRGYLCTFADTAGFRRVGGAESHPAGTSSGLGAIEAEGIRRARQKAADADVVIVLASVEKDTASNTFKISYDEETLRLAAQARRSMVVLNKCDVVPDAGTLSSLVDGFRGEVQEVMAVPDKGNTENAQNAQLPSMAISCRAAVLSATGEPLLLEMENGNSDPGGIHGLVDTLAAAFASMTDLPPDEQDLLGVTARQQQLLAQCREHLEDFLDEATDEDADPDVVLAAEHLRYAADCLARITGRGEAGDIEEVLGVIFEKWVRCTLS</sequence>
<dbReference type="PANTHER" id="PTHR42714">
    <property type="entry name" value="TRNA MODIFICATION GTPASE GTPBP3"/>
    <property type="match status" value="1"/>
</dbReference>
<dbReference type="InterPro" id="IPR027417">
    <property type="entry name" value="P-loop_NTPase"/>
</dbReference>
<feature type="compositionally biased region" description="Pro residues" evidence="5">
    <location>
        <begin position="1"/>
        <end position="10"/>
    </location>
</feature>
<dbReference type="InterPro" id="IPR031168">
    <property type="entry name" value="G_TrmE"/>
</dbReference>
<gene>
    <name evidence="9" type="primary">MSS1</name>
    <name evidence="9" type="ORF">Sste5346_008437</name>
</gene>
<evidence type="ECO:0000313" key="10">
    <source>
        <dbReference type="Proteomes" id="UP001583186"/>
    </source>
</evidence>
<dbReference type="Pfam" id="PF01926">
    <property type="entry name" value="MMR_HSR1"/>
    <property type="match status" value="1"/>
</dbReference>
<dbReference type="Gene3D" id="3.40.50.300">
    <property type="entry name" value="P-loop containing nucleotide triphosphate hydrolases"/>
    <property type="match status" value="1"/>
</dbReference>
<dbReference type="NCBIfam" id="TIGR00231">
    <property type="entry name" value="small_GTP"/>
    <property type="match status" value="1"/>
</dbReference>
<accession>A0ABR3YQD3</accession>
<keyword evidence="4" id="KW-0342">GTP-binding</keyword>
<dbReference type="HAMAP" id="MF_00379">
    <property type="entry name" value="GTPase_MnmE"/>
    <property type="match status" value="1"/>
</dbReference>
<proteinExistence type="inferred from homology"/>
<dbReference type="PANTHER" id="PTHR42714:SF2">
    <property type="entry name" value="TRNA MODIFICATION GTPASE GTPBP3, MITOCHONDRIAL"/>
    <property type="match status" value="1"/>
</dbReference>
<name>A0ABR3YQD3_9PEZI</name>
<dbReference type="InterPro" id="IPR006073">
    <property type="entry name" value="GTP-bd"/>
</dbReference>
<dbReference type="SUPFAM" id="SSF116878">
    <property type="entry name" value="TrmE connector domain"/>
    <property type="match status" value="1"/>
</dbReference>
<comment type="caution">
    <text evidence="9">The sequence shown here is derived from an EMBL/GenBank/DDBJ whole genome shotgun (WGS) entry which is preliminary data.</text>
</comment>
<dbReference type="CDD" id="cd04164">
    <property type="entry name" value="trmE"/>
    <property type="match status" value="1"/>
</dbReference>
<dbReference type="Pfam" id="PF12631">
    <property type="entry name" value="MnmE_helical"/>
    <property type="match status" value="1"/>
</dbReference>
<evidence type="ECO:0000256" key="4">
    <source>
        <dbReference type="ARBA" id="ARBA00023134"/>
    </source>
</evidence>
<evidence type="ECO:0000259" key="8">
    <source>
        <dbReference type="Pfam" id="PF12631"/>
    </source>
</evidence>
<feature type="domain" description="G" evidence="6">
    <location>
        <begin position="196"/>
        <end position="329"/>
    </location>
</feature>
<evidence type="ECO:0000313" key="9">
    <source>
        <dbReference type="EMBL" id="KAL1890144.1"/>
    </source>
</evidence>
<feature type="region of interest" description="Disordered" evidence="5">
    <location>
        <begin position="1"/>
        <end position="30"/>
    </location>
</feature>
<dbReference type="Gene3D" id="3.30.1360.120">
    <property type="entry name" value="Probable tRNA modification gtpase trme, domain 1"/>
    <property type="match status" value="1"/>
</dbReference>
<dbReference type="Pfam" id="PF10396">
    <property type="entry name" value="TrmE_N"/>
    <property type="match status" value="1"/>
</dbReference>
<evidence type="ECO:0000259" key="7">
    <source>
        <dbReference type="Pfam" id="PF10396"/>
    </source>
</evidence>
<keyword evidence="3" id="KW-0547">Nucleotide-binding</keyword>
<dbReference type="InterPro" id="IPR018948">
    <property type="entry name" value="GTP-bd_TrmE_N"/>
</dbReference>
<dbReference type="Proteomes" id="UP001583186">
    <property type="component" value="Unassembled WGS sequence"/>
</dbReference>
<dbReference type="InterPro" id="IPR025867">
    <property type="entry name" value="MnmE_helical"/>
</dbReference>
<dbReference type="SUPFAM" id="SSF52540">
    <property type="entry name" value="P-loop containing nucleoside triphosphate hydrolases"/>
    <property type="match status" value="1"/>
</dbReference>
<feature type="domain" description="GTP-binding protein TrmE N-terminal" evidence="7">
    <location>
        <begin position="12"/>
        <end position="94"/>
    </location>
</feature>